<dbReference type="Pfam" id="PF19803">
    <property type="entry name" value="DUF6286"/>
    <property type="match status" value="1"/>
</dbReference>
<accession>A0ABN1V3I7</accession>
<evidence type="ECO:0000256" key="2">
    <source>
        <dbReference type="SAM" id="Phobius"/>
    </source>
</evidence>
<dbReference type="Proteomes" id="UP001501371">
    <property type="component" value="Unassembled WGS sequence"/>
</dbReference>
<organism evidence="4 5">
    <name type="scientific">Streptomyces hebeiensis</name>
    <dbReference type="NCBI Taxonomy" id="229486"/>
    <lineage>
        <taxon>Bacteria</taxon>
        <taxon>Bacillati</taxon>
        <taxon>Actinomycetota</taxon>
        <taxon>Actinomycetes</taxon>
        <taxon>Kitasatosporales</taxon>
        <taxon>Streptomycetaceae</taxon>
        <taxon>Streptomyces</taxon>
    </lineage>
</organism>
<feature type="compositionally biased region" description="Basic and acidic residues" evidence="1">
    <location>
        <begin position="31"/>
        <end position="47"/>
    </location>
</feature>
<dbReference type="InterPro" id="IPR046253">
    <property type="entry name" value="DUF6286"/>
</dbReference>
<name>A0ABN1V3I7_9ACTN</name>
<feature type="compositionally biased region" description="Basic and acidic residues" evidence="1">
    <location>
        <begin position="56"/>
        <end position="66"/>
    </location>
</feature>
<proteinExistence type="predicted"/>
<dbReference type="RefSeq" id="WP_425574166.1">
    <property type="nucleotide sequence ID" value="NZ_BAAAKV010000052.1"/>
</dbReference>
<feature type="region of interest" description="Disordered" evidence="1">
    <location>
        <begin position="1"/>
        <end position="107"/>
    </location>
</feature>
<gene>
    <name evidence="4" type="ORF">GCM10009654_50520</name>
</gene>
<keyword evidence="5" id="KW-1185">Reference proteome</keyword>
<protein>
    <recommendedName>
        <fullName evidence="3">DUF6286 domain-containing protein</fullName>
    </recommendedName>
</protein>
<feature type="domain" description="DUF6286" evidence="3">
    <location>
        <begin position="174"/>
        <end position="278"/>
    </location>
</feature>
<sequence length="284" mass="30234">MSDRLSERGPTGQDPTGQGPRGQGPRGQGPTEREQPGHGQTERERPEGGPTAAGEAVREEGAREEAANGPDHGPAPGADAPLPPYGPGSATRHDPGPAPGTGRGRPPRFWSARRIPAALVALVVLGAAGLLLYDVAAVRAGRPAMYWRRELATQLAQQRLDGTWLLTAAAVAMALGLWLLVLALTPGLRGLLPMRREAAHVRAGLDRDAAALILRDRAMEVSGVRSARVRVRRRRVTVRADAHFRELGAVRADLAEALDIGLDELGLARTPAVRLRVRRPPKKG</sequence>
<keyword evidence="2" id="KW-0472">Membrane</keyword>
<keyword evidence="2" id="KW-1133">Transmembrane helix</keyword>
<feature type="compositionally biased region" description="Low complexity" evidence="1">
    <location>
        <begin position="67"/>
        <end position="80"/>
    </location>
</feature>
<comment type="caution">
    <text evidence="4">The sequence shown here is derived from an EMBL/GenBank/DDBJ whole genome shotgun (WGS) entry which is preliminary data.</text>
</comment>
<reference evidence="4 5" key="1">
    <citation type="journal article" date="2019" name="Int. J. Syst. Evol. Microbiol.">
        <title>The Global Catalogue of Microorganisms (GCM) 10K type strain sequencing project: providing services to taxonomists for standard genome sequencing and annotation.</title>
        <authorList>
            <consortium name="The Broad Institute Genomics Platform"/>
            <consortium name="The Broad Institute Genome Sequencing Center for Infectious Disease"/>
            <person name="Wu L."/>
            <person name="Ma J."/>
        </authorList>
    </citation>
    <scope>NUCLEOTIDE SEQUENCE [LARGE SCALE GENOMIC DNA]</scope>
    <source>
        <strain evidence="4 5">JCM 12696</strain>
    </source>
</reference>
<feature type="transmembrane region" description="Helical" evidence="2">
    <location>
        <begin position="115"/>
        <end position="133"/>
    </location>
</feature>
<feature type="transmembrane region" description="Helical" evidence="2">
    <location>
        <begin position="164"/>
        <end position="185"/>
    </location>
</feature>
<keyword evidence="2" id="KW-0812">Transmembrane</keyword>
<evidence type="ECO:0000259" key="3">
    <source>
        <dbReference type="Pfam" id="PF19803"/>
    </source>
</evidence>
<feature type="compositionally biased region" description="Low complexity" evidence="1">
    <location>
        <begin position="8"/>
        <end position="18"/>
    </location>
</feature>
<evidence type="ECO:0000313" key="4">
    <source>
        <dbReference type="EMBL" id="GAA1186874.1"/>
    </source>
</evidence>
<evidence type="ECO:0000256" key="1">
    <source>
        <dbReference type="SAM" id="MobiDB-lite"/>
    </source>
</evidence>
<dbReference type="EMBL" id="BAAAKV010000052">
    <property type="protein sequence ID" value="GAA1186874.1"/>
    <property type="molecule type" value="Genomic_DNA"/>
</dbReference>
<evidence type="ECO:0000313" key="5">
    <source>
        <dbReference type="Proteomes" id="UP001501371"/>
    </source>
</evidence>